<gene>
    <name evidence="2" type="ORF">JW592_19025</name>
</gene>
<dbReference type="RefSeq" id="WP_209266343.1">
    <property type="nucleotide sequence ID" value="NZ_JAFFZN010000017.1"/>
</dbReference>
<evidence type="ECO:0008006" key="4">
    <source>
        <dbReference type="Google" id="ProtNLM"/>
    </source>
</evidence>
<evidence type="ECO:0000313" key="3">
    <source>
        <dbReference type="Proteomes" id="UP001518976"/>
    </source>
</evidence>
<name>A0ABS3WWP0_9ACTN</name>
<keyword evidence="1" id="KW-0472">Membrane</keyword>
<proteinExistence type="predicted"/>
<organism evidence="2 3">
    <name type="scientific">Streptomyces spirodelae</name>
    <dbReference type="NCBI Taxonomy" id="2812904"/>
    <lineage>
        <taxon>Bacteria</taxon>
        <taxon>Bacillati</taxon>
        <taxon>Actinomycetota</taxon>
        <taxon>Actinomycetes</taxon>
        <taxon>Kitasatosporales</taxon>
        <taxon>Streptomycetaceae</taxon>
        <taxon>Streptomyces</taxon>
    </lineage>
</organism>
<evidence type="ECO:0000256" key="1">
    <source>
        <dbReference type="SAM" id="Phobius"/>
    </source>
</evidence>
<comment type="caution">
    <text evidence="2">The sequence shown here is derived from an EMBL/GenBank/DDBJ whole genome shotgun (WGS) entry which is preliminary data.</text>
</comment>
<sequence length="384" mass="41569">MPTVEHPLDDDTNHDVAEILVGVVASPGMASELVRGREEEFSHRMAARVPHVRWTFRCVSERLTALPTDVTEMISIGRQRLLQEGWDLTVLVTDAPLETARRPVVAHASVSHSVAVVSMPALGAVAIRRRLAETVIRLAAALVGDVAALEVDQHGAVARSRLPATVLGRVRELGHKVDADDVAVRMVARVVAGNIRLLSGMLRANRPWRLSMHLTRASVTALGTAALALVTSDIWRLGDALGPLRLSLITVASILTTACTLIVGAQLWERSPRPQAREQVIMFNVVTVATVGIGVLALYATLLLLTWIGSMLLIPSSLLADALQHPVSPGDQWQLVWLTSSLATVGEAVGAGWESNEAVREAAYTYRWDEQSLPEERGQKEAAR</sequence>
<keyword evidence="1" id="KW-1133">Transmembrane helix</keyword>
<reference evidence="2 3" key="1">
    <citation type="submission" date="2021-02" db="EMBL/GenBank/DDBJ databases">
        <title>Streptomyces spirodelae sp. nov., isolated from duckweed.</title>
        <authorList>
            <person name="Saimee Y."/>
            <person name="Duangmal K."/>
        </authorList>
    </citation>
    <scope>NUCLEOTIDE SEQUENCE [LARGE SCALE GENOMIC DNA]</scope>
    <source>
        <strain evidence="2 3">DW4-2</strain>
    </source>
</reference>
<dbReference type="Proteomes" id="UP001518976">
    <property type="component" value="Unassembled WGS sequence"/>
</dbReference>
<evidence type="ECO:0000313" key="2">
    <source>
        <dbReference type="EMBL" id="MBO8187538.1"/>
    </source>
</evidence>
<keyword evidence="3" id="KW-1185">Reference proteome</keyword>
<protein>
    <recommendedName>
        <fullName evidence="4">Magnesium transporter</fullName>
    </recommendedName>
</protein>
<feature type="transmembrane region" description="Helical" evidence="1">
    <location>
        <begin position="280"/>
        <end position="308"/>
    </location>
</feature>
<feature type="transmembrane region" description="Helical" evidence="1">
    <location>
        <begin position="247"/>
        <end position="268"/>
    </location>
</feature>
<accession>A0ABS3WWP0</accession>
<dbReference type="EMBL" id="JAFFZN010000017">
    <property type="protein sequence ID" value="MBO8187538.1"/>
    <property type="molecule type" value="Genomic_DNA"/>
</dbReference>
<keyword evidence="1" id="KW-0812">Transmembrane</keyword>